<dbReference type="Pfam" id="PF00106">
    <property type="entry name" value="adh_short"/>
    <property type="match status" value="1"/>
</dbReference>
<dbReference type="RefSeq" id="WP_079292140.1">
    <property type="nucleotide sequence ID" value="NZ_CP032342.1"/>
</dbReference>
<dbReference type="PANTHER" id="PTHR43976">
    <property type="entry name" value="SHORT CHAIN DEHYDROGENASE"/>
    <property type="match status" value="1"/>
</dbReference>
<dbReference type="PANTHER" id="PTHR43976:SF9">
    <property type="entry name" value="OXIDOREDUCTASE"/>
    <property type="match status" value="1"/>
</dbReference>
<dbReference type="EMBL" id="JAWXYC010000001">
    <property type="protein sequence ID" value="MDX5950236.1"/>
    <property type="molecule type" value="Genomic_DNA"/>
</dbReference>
<reference evidence="3 4" key="1">
    <citation type="submission" date="2018-09" db="EMBL/GenBank/DDBJ databases">
        <title>Whole genome based analysis of evolution and adaptive divergence in Indian and Brazilian strains of Azospirillum brasilense.</title>
        <authorList>
            <person name="Singh C."/>
            <person name="Tripathi A.K."/>
        </authorList>
    </citation>
    <scope>NUCLEOTIDE SEQUENCE [LARGE SCALE GENOMIC DNA]</scope>
    <source>
        <strain evidence="3 4">MTCC4038</strain>
        <plasmid evidence="3 4">p3</plasmid>
    </source>
</reference>
<evidence type="ECO:0000313" key="4">
    <source>
        <dbReference type="Proteomes" id="UP000298774"/>
    </source>
</evidence>
<dbReference type="EMBL" id="CP032342">
    <property type="protein sequence ID" value="QCO12993.1"/>
    <property type="molecule type" value="Genomic_DNA"/>
</dbReference>
<keyword evidence="3" id="KW-0614">Plasmid</keyword>
<organism evidence="3 4">
    <name type="scientific">Azospirillum brasilense</name>
    <dbReference type="NCBI Taxonomy" id="192"/>
    <lineage>
        <taxon>Bacteria</taxon>
        <taxon>Pseudomonadati</taxon>
        <taxon>Pseudomonadota</taxon>
        <taxon>Alphaproteobacteria</taxon>
        <taxon>Rhodospirillales</taxon>
        <taxon>Azospirillaceae</taxon>
        <taxon>Azospirillum</taxon>
    </lineage>
</organism>
<accession>A0A4D8QWT5</accession>
<name>A0A4D8QWT5_AZOBR</name>
<evidence type="ECO:0000313" key="3">
    <source>
        <dbReference type="EMBL" id="QCO12993.1"/>
    </source>
</evidence>
<dbReference type="InterPro" id="IPR002347">
    <property type="entry name" value="SDR_fam"/>
</dbReference>
<dbReference type="SUPFAM" id="SSF51735">
    <property type="entry name" value="NAD(P)-binding Rossmann-fold domains"/>
    <property type="match status" value="1"/>
</dbReference>
<evidence type="ECO:0000313" key="2">
    <source>
        <dbReference type="EMBL" id="MDX5950236.1"/>
    </source>
</evidence>
<evidence type="ECO:0000256" key="1">
    <source>
        <dbReference type="SAM" id="MobiDB-lite"/>
    </source>
</evidence>
<dbReference type="AlphaFoldDB" id="A0A4D8QWT5"/>
<protein>
    <submittedName>
        <fullName evidence="3">SDR family NAD(P)-dependent oxidoreductase</fullName>
    </submittedName>
</protein>
<dbReference type="Proteomes" id="UP001277471">
    <property type="component" value="Unassembled WGS sequence"/>
</dbReference>
<dbReference type="InterPro" id="IPR051911">
    <property type="entry name" value="SDR_oxidoreductase"/>
</dbReference>
<feature type="region of interest" description="Disordered" evidence="1">
    <location>
        <begin position="299"/>
        <end position="318"/>
    </location>
</feature>
<reference evidence="2 5" key="2">
    <citation type="submission" date="2023-11" db="EMBL/GenBank/DDBJ databases">
        <title>MicrobeMod: A computational toolkit for identifying prokaryotic methylation and restriction-modification with nanopore sequencing.</title>
        <authorList>
            <person name="Crits-Christoph A."/>
            <person name="Kang S.C."/>
            <person name="Lee H."/>
            <person name="Ostrov N."/>
        </authorList>
    </citation>
    <scope>NUCLEOTIDE SEQUENCE [LARGE SCALE GENOMIC DNA]</scope>
    <source>
        <strain evidence="2 5">ATCC 29145</strain>
    </source>
</reference>
<proteinExistence type="predicted"/>
<sequence>MSNSKIILVTEASEGVGPLIVGALAHGGHIVYAAVDGCTGSASRQAVRFRSYAAAQGVDVRPITLDPTADRSVGSASRRIMREMGRIDAVIHNGMQPIFGPAEAFLPAQLATSYDRSILGAQRVMRAILPHMRHRSQGLVVWLVSSASAGGAAPYLAVHCSIAAGLDAMAVQYARELARWGIETSIVMPGLFGELTNPFRDALRPEDTERVVEYEAGPNRGLGDAVRSAGLQLVSNDDVPGAAAGAVAMIVDTPFGERPFRVHVDPAQDGADVAASVMDRIREEMIRRLGFADLLEPHHAEPQASGDGMPPVPSRRPS</sequence>
<keyword evidence="5" id="KW-1185">Reference proteome</keyword>
<dbReference type="Gene3D" id="3.40.50.720">
    <property type="entry name" value="NAD(P)-binding Rossmann-like Domain"/>
    <property type="match status" value="1"/>
</dbReference>
<geneLocation type="plasmid" evidence="3 4">
    <name>p3</name>
</geneLocation>
<dbReference type="InterPro" id="IPR036291">
    <property type="entry name" value="NAD(P)-bd_dom_sf"/>
</dbReference>
<dbReference type="GeneID" id="56448049"/>
<dbReference type="Proteomes" id="UP000298774">
    <property type="component" value="Plasmid p3"/>
</dbReference>
<evidence type="ECO:0000313" key="5">
    <source>
        <dbReference type="Proteomes" id="UP001277471"/>
    </source>
</evidence>
<dbReference type="PRINTS" id="PR00081">
    <property type="entry name" value="GDHRDH"/>
</dbReference>
<gene>
    <name evidence="3" type="ORF">D3868_28785</name>
    <name evidence="2" type="ORF">SIM66_03325</name>
</gene>